<name>A0ABV5VPF2_9BACL</name>
<dbReference type="Pfam" id="PF14094">
    <property type="entry name" value="DUF4272"/>
    <property type="match status" value="1"/>
</dbReference>
<proteinExistence type="predicted"/>
<protein>
    <submittedName>
        <fullName evidence="1">DUF4272 domain-containing protein</fullName>
    </submittedName>
</protein>
<sequence>MKHFTIFVSKNDMDDIESKISDVFAKVYAIKKNENEYSIKSKKLFNNHKITIRVASEDTNPDYFETNIPGMMGFYDRIPFEDENRKGLVMTQISVLNTMIAIETEKDMTDGQMQLFTKLLSQIGGIGFLPNGILLDQEGIVIIYPDGRSGPSAFKPHACTRKVLGPEVTSEEGERRRNKSIAFLTETGIPFLKGLPQLPPSGQCSFQTQEAIARRAVSLLIVIQYACDVAQGKQFDESKHFFIGMLQRFGVEEYLTENERQFLQEEEPNRKEAISISWQYEAYWTLIWALGFVETLNFPDQVCDCEYAIQVVSSCETFEQFYIQTAMRNKEEIMDEADKTYRLHWACVNSRIQGEDAPAGLDESIVMERRRGLFWMIGHRDEEWDTISMDT</sequence>
<evidence type="ECO:0000313" key="1">
    <source>
        <dbReference type="EMBL" id="MFB9750153.1"/>
    </source>
</evidence>
<organism evidence="1 2">
    <name type="scientific">Paenibacillus hodogayensis</name>
    <dbReference type="NCBI Taxonomy" id="279208"/>
    <lineage>
        <taxon>Bacteria</taxon>
        <taxon>Bacillati</taxon>
        <taxon>Bacillota</taxon>
        <taxon>Bacilli</taxon>
        <taxon>Bacillales</taxon>
        <taxon>Paenibacillaceae</taxon>
        <taxon>Paenibacillus</taxon>
    </lineage>
</organism>
<reference evidence="1 2" key="1">
    <citation type="submission" date="2024-09" db="EMBL/GenBank/DDBJ databases">
        <authorList>
            <person name="Sun Q."/>
            <person name="Mori K."/>
        </authorList>
    </citation>
    <scope>NUCLEOTIDE SEQUENCE [LARGE SCALE GENOMIC DNA]</scope>
    <source>
        <strain evidence="1 2">JCM 12520</strain>
    </source>
</reference>
<comment type="caution">
    <text evidence="1">The sequence shown here is derived from an EMBL/GenBank/DDBJ whole genome shotgun (WGS) entry which is preliminary data.</text>
</comment>
<dbReference type="Proteomes" id="UP001589619">
    <property type="component" value="Unassembled WGS sequence"/>
</dbReference>
<keyword evidence="2" id="KW-1185">Reference proteome</keyword>
<dbReference type="RefSeq" id="WP_344916752.1">
    <property type="nucleotide sequence ID" value="NZ_BAAAYO010000021.1"/>
</dbReference>
<gene>
    <name evidence="1" type="ORF">ACFFNY_01085</name>
</gene>
<dbReference type="EMBL" id="JBHMAG010000002">
    <property type="protein sequence ID" value="MFB9750153.1"/>
    <property type="molecule type" value="Genomic_DNA"/>
</dbReference>
<accession>A0ABV5VPF2</accession>
<dbReference type="InterPro" id="IPR025368">
    <property type="entry name" value="DUF4272"/>
</dbReference>
<evidence type="ECO:0000313" key="2">
    <source>
        <dbReference type="Proteomes" id="UP001589619"/>
    </source>
</evidence>